<evidence type="ECO:0000313" key="2">
    <source>
        <dbReference type="EMBL" id="PAV94343.1"/>
    </source>
</evidence>
<protein>
    <recommendedName>
        <fullName evidence="4">Type 1 fimbrial protein</fullName>
    </recommendedName>
</protein>
<organism evidence="2 3">
    <name type="scientific">Hafnia paralvei</name>
    <dbReference type="NCBI Taxonomy" id="546367"/>
    <lineage>
        <taxon>Bacteria</taxon>
        <taxon>Pseudomonadati</taxon>
        <taxon>Pseudomonadota</taxon>
        <taxon>Gammaproteobacteria</taxon>
        <taxon>Enterobacterales</taxon>
        <taxon>Hafniaceae</taxon>
        <taxon>Hafnia</taxon>
    </lineage>
</organism>
<gene>
    <name evidence="2" type="ORF">CJD50_21085</name>
</gene>
<proteinExistence type="predicted"/>
<feature type="chain" id="PRO_5030043081" description="Type 1 fimbrial protein" evidence="1">
    <location>
        <begin position="25"/>
        <end position="101"/>
    </location>
</feature>
<dbReference type="OrthoDB" id="6046808at2"/>
<dbReference type="KEGG" id="hpar:AL518_00455"/>
<dbReference type="AlphaFoldDB" id="A0A2A2M6W5"/>
<evidence type="ECO:0008006" key="4">
    <source>
        <dbReference type="Google" id="ProtNLM"/>
    </source>
</evidence>
<evidence type="ECO:0000313" key="3">
    <source>
        <dbReference type="Proteomes" id="UP000218796"/>
    </source>
</evidence>
<sequence length="101" mass="11222">MSLYRSSLFSVFAIAVTLSSYVKASDGVIHFMGAIVDDACNVTNTESSIQTRCYRNGKVITQTAPINQTTSETALPRQIGWSKIETINDKRNLKVLTITYR</sequence>
<dbReference type="RefSeq" id="WP_008812464.1">
    <property type="nucleotide sequence ID" value="NZ_CALECD010000010.1"/>
</dbReference>
<accession>A0A2A2M6W5</accession>
<evidence type="ECO:0000256" key="1">
    <source>
        <dbReference type="SAM" id="SignalP"/>
    </source>
</evidence>
<dbReference type="Proteomes" id="UP000218796">
    <property type="component" value="Unassembled WGS sequence"/>
</dbReference>
<reference evidence="2 3" key="1">
    <citation type="submission" date="2017-08" db="EMBL/GenBank/DDBJ databases">
        <title>Draft Genome Sequence of Hafnia alvei CITHA-6 Isolated from Raw Bovine Milk.</title>
        <authorList>
            <person name="Culligan E.P."/>
            <person name="Mcsweeney A."/>
            <person name="O'Doherty C."/>
            <person name="Gleeson E."/>
            <person name="O'Riordan D."/>
            <person name="Sleator R.D."/>
        </authorList>
    </citation>
    <scope>NUCLEOTIDE SEQUENCE [LARGE SCALE GENOMIC DNA]</scope>
    <source>
        <strain evidence="2 3">CITHA-6</strain>
    </source>
</reference>
<keyword evidence="1" id="KW-0732">Signal</keyword>
<name>A0A2A2M6W5_9GAMM</name>
<keyword evidence="3" id="KW-1185">Reference proteome</keyword>
<dbReference type="EMBL" id="NQMS01000014">
    <property type="protein sequence ID" value="PAV94343.1"/>
    <property type="molecule type" value="Genomic_DNA"/>
</dbReference>
<dbReference type="GeneID" id="69637287"/>
<feature type="signal peptide" evidence="1">
    <location>
        <begin position="1"/>
        <end position="24"/>
    </location>
</feature>
<comment type="caution">
    <text evidence="2">The sequence shown here is derived from an EMBL/GenBank/DDBJ whole genome shotgun (WGS) entry which is preliminary data.</text>
</comment>